<dbReference type="InterPro" id="IPR032185">
    <property type="entry name" value="DUF5017"/>
</dbReference>
<evidence type="ECO:0000313" key="2">
    <source>
        <dbReference type="EMBL" id="RKR79935.1"/>
    </source>
</evidence>
<evidence type="ECO:0000259" key="1">
    <source>
        <dbReference type="Pfam" id="PF16409"/>
    </source>
</evidence>
<dbReference type="Proteomes" id="UP000268007">
    <property type="component" value="Unassembled WGS sequence"/>
</dbReference>
<name>A0A495IT29_9SPHI</name>
<dbReference type="AlphaFoldDB" id="A0A495IT29"/>
<keyword evidence="3" id="KW-1185">Reference proteome</keyword>
<comment type="caution">
    <text evidence="2">The sequence shown here is derived from an EMBL/GenBank/DDBJ whole genome shotgun (WGS) entry which is preliminary data.</text>
</comment>
<accession>A0A495IT29</accession>
<proteinExistence type="predicted"/>
<dbReference type="EMBL" id="RBKU01000001">
    <property type="protein sequence ID" value="RKR79935.1"/>
    <property type="molecule type" value="Genomic_DNA"/>
</dbReference>
<feature type="domain" description="DUF5017" evidence="1">
    <location>
        <begin position="37"/>
        <end position="209"/>
    </location>
</feature>
<reference evidence="2 3" key="1">
    <citation type="submission" date="2018-10" db="EMBL/GenBank/DDBJ databases">
        <title>Genomic Encyclopedia of Archaeal and Bacterial Type Strains, Phase II (KMG-II): from individual species to whole genera.</title>
        <authorList>
            <person name="Goeker M."/>
        </authorList>
    </citation>
    <scope>NUCLEOTIDE SEQUENCE [LARGE SCALE GENOMIC DNA]</scope>
    <source>
        <strain evidence="2 3">DSM 18602</strain>
    </source>
</reference>
<organism evidence="2 3">
    <name type="scientific">Mucilaginibacter gracilis</name>
    <dbReference type="NCBI Taxonomy" id="423350"/>
    <lineage>
        <taxon>Bacteria</taxon>
        <taxon>Pseudomonadati</taxon>
        <taxon>Bacteroidota</taxon>
        <taxon>Sphingobacteriia</taxon>
        <taxon>Sphingobacteriales</taxon>
        <taxon>Sphingobacteriaceae</taxon>
        <taxon>Mucilaginibacter</taxon>
    </lineage>
</organism>
<protein>
    <submittedName>
        <fullName evidence="2">Uncharacterized protein DUF5017</fullName>
    </submittedName>
</protein>
<evidence type="ECO:0000313" key="3">
    <source>
        <dbReference type="Proteomes" id="UP000268007"/>
    </source>
</evidence>
<dbReference type="OrthoDB" id="1082472at2"/>
<gene>
    <name evidence="2" type="ORF">BDD43_0021</name>
</gene>
<dbReference type="Pfam" id="PF16409">
    <property type="entry name" value="DUF5017"/>
    <property type="match status" value="1"/>
</dbReference>
<sequence>MVSYSPVNYKYMKKIVFTAIAAIALFGTGCLKIKEKEVAPDFNVTVDKTTWAVGSTVTFHLSGNPDYITFFSGEQGLNYANLNRYNAAGTPKLQFTSARNAGTQANSLLVLVSSNFAGMGIDSATTAKNIAAATWTDITGRATLATSATAVASGAIDLSDFPADKPVYIAFRYLATTGAIQNKWTITGLTVTNTLADGSVYTIANLNSTAITNYGVATVFSPGWVPFRLNNTANWVVTAGTSLVVTGAATAATATVAIDDWAYSGGIVLNKVSNDVGTFVKESSARLASNDYTYTFKTAGTYVVTFTAANASVYGNEEVVKQITLTIQ</sequence>